<protein>
    <submittedName>
        <fullName evidence="1">Uncharacterized protein</fullName>
    </submittedName>
</protein>
<accession>A0ABD3KRA6</accession>
<organism evidence="1 2">
    <name type="scientific">Eucalyptus globulus</name>
    <name type="common">Tasmanian blue gum</name>
    <dbReference type="NCBI Taxonomy" id="34317"/>
    <lineage>
        <taxon>Eukaryota</taxon>
        <taxon>Viridiplantae</taxon>
        <taxon>Streptophyta</taxon>
        <taxon>Embryophyta</taxon>
        <taxon>Tracheophyta</taxon>
        <taxon>Spermatophyta</taxon>
        <taxon>Magnoliopsida</taxon>
        <taxon>eudicotyledons</taxon>
        <taxon>Gunneridae</taxon>
        <taxon>Pentapetalae</taxon>
        <taxon>rosids</taxon>
        <taxon>malvids</taxon>
        <taxon>Myrtales</taxon>
        <taxon>Myrtaceae</taxon>
        <taxon>Myrtoideae</taxon>
        <taxon>Eucalypteae</taxon>
        <taxon>Eucalyptus</taxon>
    </lineage>
</organism>
<sequence>MGAKVSGFKHPKALTCPINRSDPTPQSSITKLLKPECLKKLTRVETMTLEEYLLASPSFDQVFLVSIHVGEVCVFEDSSSKVHPSCSGPVDDAALSMRARDILPLERWANMHIEVEDKCPSEACNMTHGENGRSMKRVRFRLPQESDIILFYSPREQLECDEESDAKMATFVVHVVTVLGLTLFYLP</sequence>
<evidence type="ECO:0000313" key="2">
    <source>
        <dbReference type="Proteomes" id="UP001634007"/>
    </source>
</evidence>
<name>A0ABD3KRA6_EUCGL</name>
<dbReference type="AlphaFoldDB" id="A0ABD3KRA6"/>
<dbReference type="EMBL" id="JBJKBG010000005">
    <property type="protein sequence ID" value="KAL3740834.1"/>
    <property type="molecule type" value="Genomic_DNA"/>
</dbReference>
<keyword evidence="2" id="KW-1185">Reference proteome</keyword>
<comment type="caution">
    <text evidence="1">The sequence shown here is derived from an EMBL/GenBank/DDBJ whole genome shotgun (WGS) entry which is preliminary data.</text>
</comment>
<gene>
    <name evidence="1" type="ORF">ACJRO7_022023</name>
</gene>
<proteinExistence type="predicted"/>
<evidence type="ECO:0000313" key="1">
    <source>
        <dbReference type="EMBL" id="KAL3740834.1"/>
    </source>
</evidence>
<reference evidence="1 2" key="1">
    <citation type="submission" date="2024-11" db="EMBL/GenBank/DDBJ databases">
        <title>Chromosome-level genome assembly of Eucalyptus globulus Labill. provides insights into its genome evolution.</title>
        <authorList>
            <person name="Li X."/>
        </authorList>
    </citation>
    <scope>NUCLEOTIDE SEQUENCE [LARGE SCALE GENOMIC DNA]</scope>
    <source>
        <strain evidence="1">CL2024</strain>
        <tissue evidence="1">Fresh tender leaves</tissue>
    </source>
</reference>
<dbReference type="Proteomes" id="UP001634007">
    <property type="component" value="Unassembled WGS sequence"/>
</dbReference>